<dbReference type="Pfam" id="PF22807">
    <property type="entry name" value="TrAA12"/>
    <property type="match status" value="2"/>
</dbReference>
<protein>
    <submittedName>
        <fullName evidence="8">Glucose/arabinose dehydrogenase, beta-propeller fold</fullName>
    </submittedName>
</protein>
<feature type="signal peptide" evidence="6">
    <location>
        <begin position="1"/>
        <end position="28"/>
    </location>
</feature>
<keyword evidence="2 4" id="KW-0479">Metal-binding</keyword>
<feature type="chain" id="PRO_5011718435" evidence="6">
    <location>
        <begin position="29"/>
        <end position="572"/>
    </location>
</feature>
<proteinExistence type="predicted"/>
<organism evidence="8 9">
    <name type="scientific">Dyadobacter soli</name>
    <dbReference type="NCBI Taxonomy" id="659014"/>
    <lineage>
        <taxon>Bacteria</taxon>
        <taxon>Pseudomonadati</taxon>
        <taxon>Bacteroidota</taxon>
        <taxon>Cytophagia</taxon>
        <taxon>Cytophagales</taxon>
        <taxon>Spirosomataceae</taxon>
        <taxon>Dyadobacter</taxon>
    </lineage>
</organism>
<dbReference type="EMBL" id="FNAN01000020">
    <property type="protein sequence ID" value="SDG60408.1"/>
    <property type="molecule type" value="Genomic_DNA"/>
</dbReference>
<gene>
    <name evidence="8" type="ORF">SAMN04487996_120112</name>
</gene>
<keyword evidence="9" id="KW-1185">Reference proteome</keyword>
<feature type="domain" description="Cytochrome c" evidence="7">
    <location>
        <begin position="464"/>
        <end position="552"/>
    </location>
</feature>
<evidence type="ECO:0000256" key="2">
    <source>
        <dbReference type="ARBA" id="ARBA00022723"/>
    </source>
</evidence>
<dbReference type="RefSeq" id="WP_176885148.1">
    <property type="nucleotide sequence ID" value="NZ_FNAN01000020.1"/>
</dbReference>
<dbReference type="InterPro" id="IPR036909">
    <property type="entry name" value="Cyt_c-like_dom_sf"/>
</dbReference>
<dbReference type="AlphaFoldDB" id="A0A1G7VLG5"/>
<sequence length="572" mass="62372">MPIYNSQTKNRCFTALLVTLLLSTTALTSFDRRAEKPSELPNSGLTTPQGFSAIKLIEGIGKVRHLIVTPKGHIYARLARPINGQGTLVLSESDGKAIVKAGFGNYGGTGVHLYNGYLYTSSNSEIFRYKVDENEQVINPDEPEVIVTGLVDKGTHETKSIMMDNSGNMYIPIGCPSNSCQIEDRKKGSMGQPGCPLLETSGGVWKFSPNKLNQTYADGVRYATGLRNVVAVDWNNQTNQLYVMQHGRDQLDNLFPNLYNSKDNAELPAECMYALKSGDNAGWPFIYYDPVKQKKILAPEYGGDGKKEGSSEYIDPVAAFPAHMAPNDILFYTGNQFPSRYKNGAFIAFHGSWNRSPEPQAGYFVVFQPFKNGKPFGKWEVFADGFSGSPEKTASGRADHRPCGLAQGPDGSLYVSDDSKGAIYKITYSKTHSGKPVATASASVPSRKPGKKSPPQSVPAAIRSSYQAGQAIYSKHCLVCHQADGGGVQNLNAPLVRTDYVLGNKNRLIRVILDGMGGVDVNDERYTNVMPSHSFLTDKQIADVLTYVRNSFGNKASAVTPAEVTTARKTHE</sequence>
<evidence type="ECO:0000313" key="8">
    <source>
        <dbReference type="EMBL" id="SDG60408.1"/>
    </source>
</evidence>
<dbReference type="Gene3D" id="2.120.10.30">
    <property type="entry name" value="TolB, C-terminal domain"/>
    <property type="match status" value="1"/>
</dbReference>
<keyword evidence="6" id="KW-0732">Signal</keyword>
<evidence type="ECO:0000256" key="1">
    <source>
        <dbReference type="ARBA" id="ARBA00022617"/>
    </source>
</evidence>
<evidence type="ECO:0000256" key="4">
    <source>
        <dbReference type="PROSITE-ProRule" id="PRU00433"/>
    </source>
</evidence>
<keyword evidence="1 4" id="KW-0349">Heme</keyword>
<dbReference type="InterPro" id="IPR009056">
    <property type="entry name" value="Cyt_c-like_dom"/>
</dbReference>
<dbReference type="STRING" id="659014.SAMN04487996_120112"/>
<dbReference type="PANTHER" id="PTHR19328">
    <property type="entry name" value="HEDGEHOG-INTERACTING PROTEIN"/>
    <property type="match status" value="1"/>
</dbReference>
<dbReference type="GO" id="GO:0020037">
    <property type="term" value="F:heme binding"/>
    <property type="evidence" value="ECO:0007669"/>
    <property type="project" value="InterPro"/>
</dbReference>
<dbReference type="Pfam" id="PF00034">
    <property type="entry name" value="Cytochrom_C"/>
    <property type="match status" value="1"/>
</dbReference>
<feature type="region of interest" description="Disordered" evidence="5">
    <location>
        <begin position="435"/>
        <end position="458"/>
    </location>
</feature>
<evidence type="ECO:0000259" key="7">
    <source>
        <dbReference type="PROSITE" id="PS51007"/>
    </source>
</evidence>
<dbReference type="InterPro" id="IPR011042">
    <property type="entry name" value="6-blade_b-propeller_TolB-like"/>
</dbReference>
<evidence type="ECO:0000256" key="5">
    <source>
        <dbReference type="SAM" id="MobiDB-lite"/>
    </source>
</evidence>
<dbReference type="PANTHER" id="PTHR19328:SF53">
    <property type="entry name" value="MEMBRANE PROTEIN"/>
    <property type="match status" value="1"/>
</dbReference>
<dbReference type="PROSITE" id="PS51007">
    <property type="entry name" value="CYTC"/>
    <property type="match status" value="1"/>
</dbReference>
<dbReference type="SUPFAM" id="SSF50952">
    <property type="entry name" value="Soluble quinoprotein glucose dehydrogenase"/>
    <property type="match status" value="1"/>
</dbReference>
<reference evidence="9" key="1">
    <citation type="submission" date="2016-10" db="EMBL/GenBank/DDBJ databases">
        <authorList>
            <person name="Varghese N."/>
            <person name="Submissions S."/>
        </authorList>
    </citation>
    <scope>NUCLEOTIDE SEQUENCE [LARGE SCALE GENOMIC DNA]</scope>
    <source>
        <strain evidence="9">DSM 25329</strain>
    </source>
</reference>
<dbReference type="Gene3D" id="1.10.760.10">
    <property type="entry name" value="Cytochrome c-like domain"/>
    <property type="match status" value="1"/>
</dbReference>
<name>A0A1G7VLG5_9BACT</name>
<dbReference type="SUPFAM" id="SSF46626">
    <property type="entry name" value="Cytochrome c"/>
    <property type="match status" value="1"/>
</dbReference>
<evidence type="ECO:0000256" key="3">
    <source>
        <dbReference type="ARBA" id="ARBA00023004"/>
    </source>
</evidence>
<dbReference type="Proteomes" id="UP000198748">
    <property type="component" value="Unassembled WGS sequence"/>
</dbReference>
<dbReference type="GO" id="GO:0046872">
    <property type="term" value="F:metal ion binding"/>
    <property type="evidence" value="ECO:0007669"/>
    <property type="project" value="UniProtKB-KW"/>
</dbReference>
<dbReference type="InterPro" id="IPR011041">
    <property type="entry name" value="Quinoprot_gluc/sorb_DH_b-prop"/>
</dbReference>
<accession>A0A1G7VLG5</accession>
<evidence type="ECO:0000313" key="9">
    <source>
        <dbReference type="Proteomes" id="UP000198748"/>
    </source>
</evidence>
<evidence type="ECO:0000256" key="6">
    <source>
        <dbReference type="SAM" id="SignalP"/>
    </source>
</evidence>
<dbReference type="InterPro" id="IPR054539">
    <property type="entry name" value="Beta-prop_PDH"/>
</dbReference>
<keyword evidence="3 4" id="KW-0408">Iron</keyword>
<dbReference type="GO" id="GO:0009055">
    <property type="term" value="F:electron transfer activity"/>
    <property type="evidence" value="ECO:0007669"/>
    <property type="project" value="InterPro"/>
</dbReference>